<evidence type="ECO:0000256" key="9">
    <source>
        <dbReference type="ARBA" id="ARBA00022833"/>
    </source>
</evidence>
<feature type="domain" description="Helicase ATP-binding" evidence="18">
    <location>
        <begin position="88"/>
        <end position="247"/>
    </location>
</feature>
<keyword evidence="5 15" id="KW-1003">Cell membrane</keyword>
<dbReference type="GO" id="GO:0006605">
    <property type="term" value="P:protein targeting"/>
    <property type="evidence" value="ECO:0007669"/>
    <property type="project" value="UniProtKB-UniRule"/>
</dbReference>
<dbReference type="PROSITE" id="PS51196">
    <property type="entry name" value="SECA_MOTOR_DEAD"/>
    <property type="match status" value="1"/>
</dbReference>
<evidence type="ECO:0000256" key="5">
    <source>
        <dbReference type="ARBA" id="ARBA00022475"/>
    </source>
</evidence>
<dbReference type="GO" id="GO:0005886">
    <property type="term" value="C:plasma membrane"/>
    <property type="evidence" value="ECO:0007669"/>
    <property type="project" value="UniProtKB-SubCell"/>
</dbReference>
<dbReference type="Pfam" id="PF07517">
    <property type="entry name" value="SecA_DEAD"/>
    <property type="match status" value="1"/>
</dbReference>
<dbReference type="GO" id="GO:0017038">
    <property type="term" value="P:protein import"/>
    <property type="evidence" value="ECO:0007669"/>
    <property type="project" value="InterPro"/>
</dbReference>
<evidence type="ECO:0000256" key="4">
    <source>
        <dbReference type="ARBA" id="ARBA00022448"/>
    </source>
</evidence>
<dbReference type="SMART" id="SM00958">
    <property type="entry name" value="SecA_PP_bind"/>
    <property type="match status" value="1"/>
</dbReference>
<evidence type="ECO:0000256" key="15">
    <source>
        <dbReference type="HAMAP-Rule" id="MF_01382"/>
    </source>
</evidence>
<feature type="region of interest" description="Disordered" evidence="17">
    <location>
        <begin position="871"/>
        <end position="938"/>
    </location>
</feature>
<dbReference type="Pfam" id="PF02810">
    <property type="entry name" value="SEC-C"/>
    <property type="match status" value="1"/>
</dbReference>
<protein>
    <recommendedName>
        <fullName evidence="15 16">Protein translocase subunit SecA</fullName>
        <ecNumber evidence="15">7.4.2.8</ecNumber>
    </recommendedName>
</protein>
<dbReference type="SUPFAM" id="SSF52540">
    <property type="entry name" value="P-loop containing nucleoside triphosphate hydrolases"/>
    <property type="match status" value="2"/>
</dbReference>
<dbReference type="Pfam" id="PF01043">
    <property type="entry name" value="SecA_PP_bind"/>
    <property type="match status" value="1"/>
</dbReference>
<evidence type="ECO:0000256" key="2">
    <source>
        <dbReference type="ARBA" id="ARBA00004170"/>
    </source>
</evidence>
<dbReference type="SMART" id="SM00957">
    <property type="entry name" value="SecA_DEAD"/>
    <property type="match status" value="1"/>
</dbReference>
<dbReference type="PANTHER" id="PTHR30612">
    <property type="entry name" value="SECA INNER MEMBRANE COMPONENT OF SEC PROTEIN SECRETION SYSTEM"/>
    <property type="match status" value="1"/>
</dbReference>
<dbReference type="InterPro" id="IPR014001">
    <property type="entry name" value="Helicase_ATP-bd"/>
</dbReference>
<dbReference type="InterPro" id="IPR011115">
    <property type="entry name" value="SecA_DEAD"/>
</dbReference>
<evidence type="ECO:0000256" key="11">
    <source>
        <dbReference type="ARBA" id="ARBA00022927"/>
    </source>
</evidence>
<dbReference type="CDD" id="cd18803">
    <property type="entry name" value="SF2_C_secA"/>
    <property type="match status" value="1"/>
</dbReference>
<dbReference type="EC" id="7.4.2.8" evidence="15"/>
<comment type="subcellular location">
    <subcellularLocation>
        <location evidence="15">Cell membrane</location>
        <topology evidence="15">Peripheral membrane protein</topology>
        <orientation evidence="15">Cytoplasmic side</orientation>
    </subcellularLocation>
    <subcellularLocation>
        <location evidence="15">Cytoplasm</location>
    </subcellularLocation>
    <subcellularLocation>
        <location evidence="2">Membrane</location>
        <topology evidence="2">Peripheral membrane protein</topology>
    </subcellularLocation>
    <text evidence="15">Distribution is 50-50.</text>
</comment>
<evidence type="ECO:0000256" key="7">
    <source>
        <dbReference type="ARBA" id="ARBA00022723"/>
    </source>
</evidence>
<dbReference type="Gene3D" id="1.10.3060.10">
    <property type="entry name" value="Helical scaffold and wing domains of SecA"/>
    <property type="match status" value="1"/>
</dbReference>
<dbReference type="InterPro" id="IPR011130">
    <property type="entry name" value="SecA_preprotein_X-link_dom"/>
</dbReference>
<dbReference type="GO" id="GO:0005524">
    <property type="term" value="F:ATP binding"/>
    <property type="evidence" value="ECO:0007669"/>
    <property type="project" value="UniProtKB-UniRule"/>
</dbReference>
<evidence type="ECO:0000256" key="10">
    <source>
        <dbReference type="ARBA" id="ARBA00022840"/>
    </source>
</evidence>
<feature type="region of interest" description="Disordered" evidence="17">
    <location>
        <begin position="513"/>
        <end position="544"/>
    </location>
</feature>
<evidence type="ECO:0000259" key="18">
    <source>
        <dbReference type="PROSITE" id="PS51192"/>
    </source>
</evidence>
<keyword evidence="11 15" id="KW-0653">Protein transport</keyword>
<dbReference type="PROSITE" id="PS01312">
    <property type="entry name" value="SECA"/>
    <property type="match status" value="1"/>
</dbReference>
<feature type="compositionally biased region" description="Basic residues" evidence="17">
    <location>
        <begin position="929"/>
        <end position="938"/>
    </location>
</feature>
<dbReference type="GO" id="GO:0043952">
    <property type="term" value="P:protein transport by the Sec complex"/>
    <property type="evidence" value="ECO:0007669"/>
    <property type="project" value="UniProtKB-ARBA"/>
</dbReference>
<feature type="binding site" evidence="15">
    <location>
        <position position="493"/>
    </location>
    <ligand>
        <name>ATP</name>
        <dbReference type="ChEBI" id="CHEBI:30616"/>
    </ligand>
</feature>
<dbReference type="CDD" id="cd17928">
    <property type="entry name" value="DEXDc_SecA"/>
    <property type="match status" value="1"/>
</dbReference>
<dbReference type="InterPro" id="IPR036670">
    <property type="entry name" value="SecA_X-link_sf"/>
</dbReference>
<dbReference type="NCBIfam" id="NF009538">
    <property type="entry name" value="PRK12904.1"/>
    <property type="match status" value="1"/>
</dbReference>
<comment type="catalytic activity">
    <reaction evidence="15">
        <text>ATP + H2O + cellular proteinSide 1 = ADP + phosphate + cellular proteinSide 2.</text>
        <dbReference type="EC" id="7.4.2.8"/>
    </reaction>
</comment>
<evidence type="ECO:0000256" key="14">
    <source>
        <dbReference type="ARBA" id="ARBA00023136"/>
    </source>
</evidence>
<comment type="function">
    <text evidence="15">Part of the Sec protein translocase complex. Interacts with the SecYEG preprotein conducting channel. Has a central role in coupling the hydrolysis of ATP to the transfer of proteins into and across the cell membrane, serving as an ATP-driven molecular motor driving the stepwise translocation of polypeptide chains across the membrane.</text>
</comment>
<evidence type="ECO:0000313" key="21">
    <source>
        <dbReference type="Proteomes" id="UP000269591"/>
    </source>
</evidence>
<keyword evidence="10 15" id="KW-0067">ATP-binding</keyword>
<dbReference type="FunFam" id="3.40.50.300:FF:000113">
    <property type="entry name" value="Preprotein translocase subunit SecA"/>
    <property type="match status" value="1"/>
</dbReference>
<evidence type="ECO:0000256" key="17">
    <source>
        <dbReference type="SAM" id="MobiDB-lite"/>
    </source>
</evidence>
<evidence type="ECO:0000256" key="13">
    <source>
        <dbReference type="ARBA" id="ARBA00023010"/>
    </source>
</evidence>
<dbReference type="InterPro" id="IPR020937">
    <property type="entry name" value="SecA_CS"/>
</dbReference>
<dbReference type="InterPro" id="IPR027417">
    <property type="entry name" value="P-loop_NTPase"/>
</dbReference>
<keyword evidence="8 15" id="KW-0547">Nucleotide-binding</keyword>
<feature type="binding site" evidence="15">
    <location>
        <begin position="104"/>
        <end position="108"/>
    </location>
    <ligand>
        <name>ATP</name>
        <dbReference type="ChEBI" id="CHEBI:30616"/>
    </ligand>
</feature>
<evidence type="ECO:0000256" key="6">
    <source>
        <dbReference type="ARBA" id="ARBA00022490"/>
    </source>
</evidence>
<dbReference type="InterPro" id="IPR004027">
    <property type="entry name" value="SEC_C_motif"/>
</dbReference>
<dbReference type="Gene3D" id="3.90.1440.10">
    <property type="entry name" value="SecA, preprotein cross-linking domain"/>
    <property type="match status" value="1"/>
</dbReference>
<comment type="cofactor">
    <cofactor evidence="1">
        <name>Zn(2+)</name>
        <dbReference type="ChEBI" id="CHEBI:29105"/>
    </cofactor>
</comment>
<dbReference type="Pfam" id="PF21090">
    <property type="entry name" value="P-loop_SecA"/>
    <property type="match status" value="1"/>
</dbReference>
<dbReference type="OrthoDB" id="9805579at2"/>
<feature type="domain" description="SecA family profile" evidence="19">
    <location>
        <begin position="2"/>
        <end position="628"/>
    </location>
</feature>
<dbReference type="NCBIfam" id="TIGR00963">
    <property type="entry name" value="secA"/>
    <property type="match status" value="1"/>
</dbReference>
<dbReference type="GO" id="GO:0031522">
    <property type="term" value="C:cell envelope Sec protein transport complex"/>
    <property type="evidence" value="ECO:0007669"/>
    <property type="project" value="TreeGrafter"/>
</dbReference>
<dbReference type="InterPro" id="IPR000185">
    <property type="entry name" value="SecA"/>
</dbReference>
<name>A0A3N0B2X8_9ACTN</name>
<dbReference type="InterPro" id="IPR014018">
    <property type="entry name" value="SecA_motor_DEAD"/>
</dbReference>
<gene>
    <name evidence="15" type="primary">secA</name>
    <name evidence="20" type="ORF">DMP06_02355</name>
</gene>
<feature type="compositionally biased region" description="Low complexity" evidence="17">
    <location>
        <begin position="872"/>
        <end position="902"/>
    </location>
</feature>
<dbReference type="GO" id="GO:0046872">
    <property type="term" value="F:metal ion binding"/>
    <property type="evidence" value="ECO:0007669"/>
    <property type="project" value="UniProtKB-KW"/>
</dbReference>
<evidence type="ECO:0000256" key="1">
    <source>
        <dbReference type="ARBA" id="ARBA00001947"/>
    </source>
</evidence>
<evidence type="ECO:0000256" key="3">
    <source>
        <dbReference type="ARBA" id="ARBA00007650"/>
    </source>
</evidence>
<dbReference type="InterPro" id="IPR011116">
    <property type="entry name" value="SecA_Wing/Scaffold"/>
</dbReference>
<comment type="subunit">
    <text evidence="15">Monomer and homodimer. Part of the essential Sec protein translocation apparatus which comprises SecA, SecYEG and auxiliary proteins SecDF. Other proteins may also be involved.</text>
</comment>
<keyword evidence="14 15" id="KW-0472">Membrane</keyword>
<keyword evidence="9" id="KW-0862">Zinc</keyword>
<dbReference type="Pfam" id="PF07516">
    <property type="entry name" value="SecA_SW"/>
    <property type="match status" value="1"/>
</dbReference>
<evidence type="ECO:0000256" key="8">
    <source>
        <dbReference type="ARBA" id="ARBA00022741"/>
    </source>
</evidence>
<dbReference type="GO" id="GO:0005829">
    <property type="term" value="C:cytosol"/>
    <property type="evidence" value="ECO:0007669"/>
    <property type="project" value="TreeGrafter"/>
</dbReference>
<evidence type="ECO:0000256" key="16">
    <source>
        <dbReference type="RuleBase" id="RU003874"/>
    </source>
</evidence>
<evidence type="ECO:0000256" key="12">
    <source>
        <dbReference type="ARBA" id="ARBA00022967"/>
    </source>
</evidence>
<evidence type="ECO:0000259" key="19">
    <source>
        <dbReference type="PROSITE" id="PS51196"/>
    </source>
</evidence>
<reference evidence="21" key="1">
    <citation type="submission" date="2018-05" db="EMBL/GenBank/DDBJ databases">
        <title>Genome Sequencing of selected type strains of the family Eggerthellaceae.</title>
        <authorList>
            <person name="Danylec N."/>
            <person name="Stoll D.A."/>
            <person name="Doetsch A."/>
            <person name="Huch M."/>
        </authorList>
    </citation>
    <scope>NUCLEOTIDE SEQUENCE [LARGE SCALE GENOMIC DNA]</scope>
    <source>
        <strain evidence="21">DSM 24851</strain>
    </source>
</reference>
<dbReference type="InterPro" id="IPR044722">
    <property type="entry name" value="SecA_SF2_C"/>
</dbReference>
<dbReference type="SUPFAM" id="SSF81886">
    <property type="entry name" value="Helical scaffold and wing domains of SecA"/>
    <property type="match status" value="1"/>
</dbReference>
<keyword evidence="7" id="KW-0479">Metal-binding</keyword>
<dbReference type="PANTHER" id="PTHR30612:SF0">
    <property type="entry name" value="CHLOROPLAST PROTEIN-TRANSPORTING ATPASE"/>
    <property type="match status" value="1"/>
</dbReference>
<dbReference type="Proteomes" id="UP000269591">
    <property type="component" value="Unassembled WGS sequence"/>
</dbReference>
<sequence length="938" mass="104175">MMGFLSKLLTMGEGKQLKGYRAMVDKINALEPSVQELSDDELRALTPAFKERVANGGSLESILPEAFAAVREASVRSTGMRHFDVQLIGAMALNDGQIAEMKTGEGKTLVSTLAGYLNALAGKGVHIVTVNDYLARRDSEWMGRIYRFMGMNVGLVQNGMRPASRIPAYAADVTYGTNAEFGFDYLRDNMVTRASQRVQRGHFFAIVDEVDSILIDEARTPLIISGAGVKASDTYRKFAQAMFGLVRDEDYEMDEAKRTIVATESGLAKIEARLGIDDIYADPSGQMANHLQQALRAHFLFKRDVDYVKINGEIKIVDENTGRIMEGRRYSEGLHQAIEAKEGVRIREENQTLATITLQNYFRLYEKLSGMTGTAMTEDAEFRQIYNMPVVAIPSNKPVIRKDENDLVYRTIEAKFRAVADDVEERHAAGQPCLVGTVSIESSEKLSRLLDKRGIPHETLNAKNHEREAHIVAQAGRLGAVTIATNMAGRGTDILLGGNPEVLMEDVLRERGFNPDLMPGEEPEEGAENTLPAPSAEDRERALEESKRVCAEEHEKVLAAGGLAVIGTERHESRRIDNQLRGRAGRQGDPGLTQFYLSLEDDLMRLFGGDRMDSIGRMMEKTGATDDMPIQAGMVSKAIEGAQRQVEAMHFAARKNVLEYDDVMNLQRNAIYGERNAILDGKDLSARIEDIVRDEVESVVSQNCPDRSASDDWDIRAVNLWVADLCGRNDFDAAKVDHDDDPALLADAVTDYLLGVYREKEEQLGADAMRSLESQVMLRIIDVRWMNHLQAMDYLRVGIGLRAFGQRDPLVEYKEEAHAAFAELTASMYEDFLRTLLRLQLAAPVQQEEEASPLSGKVSYSSPEAALNVRMAPQAAAQRRTQQGQAQRAQGAPQPQQPAQRTPYRKDESDDPYANVGRNDPCPCGSGLKFKKCHGKDR</sequence>
<dbReference type="GO" id="GO:0008564">
    <property type="term" value="F:protein-exporting ATPase activity"/>
    <property type="evidence" value="ECO:0007669"/>
    <property type="project" value="UniProtKB-EC"/>
</dbReference>
<comment type="caution">
    <text evidence="20">The sequence shown here is derived from an EMBL/GenBank/DDBJ whole genome shotgun (WGS) entry which is preliminary data.</text>
</comment>
<keyword evidence="6 15" id="KW-0963">Cytoplasm</keyword>
<comment type="similarity">
    <text evidence="3 15 16">Belongs to the SecA family.</text>
</comment>
<dbReference type="PRINTS" id="PR00906">
    <property type="entry name" value="SECA"/>
</dbReference>
<dbReference type="PROSITE" id="PS51192">
    <property type="entry name" value="HELICASE_ATP_BIND_1"/>
    <property type="match status" value="1"/>
</dbReference>
<dbReference type="EMBL" id="QIBX01000002">
    <property type="protein sequence ID" value="RNL41447.1"/>
    <property type="molecule type" value="Genomic_DNA"/>
</dbReference>
<proteinExistence type="inferred from homology"/>
<dbReference type="InterPro" id="IPR036266">
    <property type="entry name" value="SecA_Wing/Scaffold_sf"/>
</dbReference>
<keyword evidence="12 15" id="KW-1278">Translocase</keyword>
<keyword evidence="13 15" id="KW-0811">Translocation</keyword>
<dbReference type="Gene3D" id="3.40.50.300">
    <property type="entry name" value="P-loop containing nucleotide triphosphate hydrolases"/>
    <property type="match status" value="2"/>
</dbReference>
<dbReference type="GO" id="GO:0065002">
    <property type="term" value="P:intracellular protein transmembrane transport"/>
    <property type="evidence" value="ECO:0007669"/>
    <property type="project" value="UniProtKB-UniRule"/>
</dbReference>
<organism evidence="20 21">
    <name type="scientific">Slackia equolifaciens</name>
    <dbReference type="NCBI Taxonomy" id="498718"/>
    <lineage>
        <taxon>Bacteria</taxon>
        <taxon>Bacillati</taxon>
        <taxon>Actinomycetota</taxon>
        <taxon>Coriobacteriia</taxon>
        <taxon>Eggerthellales</taxon>
        <taxon>Eggerthellaceae</taxon>
        <taxon>Slackia</taxon>
    </lineage>
</organism>
<dbReference type="AlphaFoldDB" id="A0A3N0B2X8"/>
<dbReference type="SUPFAM" id="SSF81767">
    <property type="entry name" value="Pre-protein crosslinking domain of SecA"/>
    <property type="match status" value="1"/>
</dbReference>
<dbReference type="FunFam" id="3.40.50.300:FF:000334">
    <property type="entry name" value="Protein translocase subunit SecA"/>
    <property type="match status" value="1"/>
</dbReference>
<keyword evidence="4 15" id="KW-0813">Transport</keyword>
<dbReference type="HAMAP" id="MF_01382">
    <property type="entry name" value="SecA"/>
    <property type="match status" value="1"/>
</dbReference>
<accession>A0A3N0B2X8</accession>
<keyword evidence="21" id="KW-1185">Reference proteome</keyword>
<feature type="binding site" evidence="15">
    <location>
        <position position="86"/>
    </location>
    <ligand>
        <name>ATP</name>
        <dbReference type="ChEBI" id="CHEBI:30616"/>
    </ligand>
</feature>
<evidence type="ECO:0000313" key="20">
    <source>
        <dbReference type="EMBL" id="RNL41447.1"/>
    </source>
</evidence>